<dbReference type="InterPro" id="IPR036890">
    <property type="entry name" value="HATPase_C_sf"/>
</dbReference>
<dbReference type="AlphaFoldDB" id="A0AAT9G6M2"/>
<name>A0AAT9G6M2_9RICK</name>
<evidence type="ECO:0000259" key="1">
    <source>
        <dbReference type="Pfam" id="PF10090"/>
    </source>
</evidence>
<feature type="domain" description="Histidine phosphotransferase ChpT C-terminal" evidence="1">
    <location>
        <begin position="76"/>
        <end position="196"/>
    </location>
</feature>
<dbReference type="Gene3D" id="1.10.287.130">
    <property type="match status" value="1"/>
</dbReference>
<dbReference type="EMBL" id="AP029170">
    <property type="protein sequence ID" value="BFD45409.1"/>
    <property type="molecule type" value="Genomic_DNA"/>
</dbReference>
<reference evidence="2" key="1">
    <citation type="submission" date="2024-01" db="EMBL/GenBank/DDBJ databases">
        <title>Sequencing the genomes of a sandfly, Sergentomyia squamirostris, and its two endosymbionts.</title>
        <authorList>
            <person name="Itokawa K."/>
            <person name="Sanjoba C."/>
        </authorList>
    </citation>
    <scope>NUCLEOTIDE SEQUENCE</scope>
    <source>
        <strain evidence="2">RiSSQ</strain>
    </source>
</reference>
<sequence length="208" mass="23703">MLNSLKLCQALNEKICHDFAGSIGVIDNAIGLIKTIEYQEKATKLVQDSINRFMSYLQFHRYVYSLPSEGNKIAIAEINRLSTDFLKSKNHNIELVFTRLISTNIDDNIAQIIMCLIVAASSNIYRDAVIKIELEIQNDNFIGIKIVVTSPNLRLDQDRADILLGNRTIDDVSIENVHEYYTYYLITEYGYKLAIIPSTDSVEYTLLL</sequence>
<proteinExistence type="predicted"/>
<organism evidence="2">
    <name type="scientific">Candidatus Tisiphia endosymbiont of Sergentomyia squamirostris</name>
    <dbReference type="NCBI Taxonomy" id="3113639"/>
    <lineage>
        <taxon>Bacteria</taxon>
        <taxon>Pseudomonadati</taxon>
        <taxon>Pseudomonadota</taxon>
        <taxon>Alphaproteobacteria</taxon>
        <taxon>Rickettsiales</taxon>
        <taxon>Rickettsiaceae</taxon>
        <taxon>Rickettsieae</taxon>
        <taxon>Candidatus Tisiphia</taxon>
    </lineage>
</organism>
<gene>
    <name evidence="2" type="ORF">DMENIID0002_00550</name>
</gene>
<dbReference type="InterPro" id="IPR018762">
    <property type="entry name" value="ChpT_C"/>
</dbReference>
<evidence type="ECO:0000313" key="2">
    <source>
        <dbReference type="EMBL" id="BFD45409.1"/>
    </source>
</evidence>
<protein>
    <recommendedName>
        <fullName evidence="1">Histidine phosphotransferase ChpT C-terminal domain-containing protein</fullName>
    </recommendedName>
</protein>
<accession>A0AAT9G6M2</accession>
<dbReference type="Pfam" id="PF10090">
    <property type="entry name" value="HPTransfase"/>
    <property type="match status" value="1"/>
</dbReference>
<dbReference type="Gene3D" id="3.30.565.10">
    <property type="entry name" value="Histidine kinase-like ATPase, C-terminal domain"/>
    <property type="match status" value="1"/>
</dbReference>